<dbReference type="InParanoid" id="A0A0D0BPL4"/>
<dbReference type="EMBL" id="KN829724">
    <property type="protein sequence ID" value="KIK73457.1"/>
    <property type="molecule type" value="Genomic_DNA"/>
</dbReference>
<evidence type="ECO:0008006" key="4">
    <source>
        <dbReference type="Google" id="ProtNLM"/>
    </source>
</evidence>
<dbReference type="OrthoDB" id="2691826at2759"/>
<proteinExistence type="predicted"/>
<dbReference type="HOGENOM" id="CLU_020267_0_0_1"/>
<feature type="region of interest" description="Disordered" evidence="1">
    <location>
        <begin position="155"/>
        <end position="174"/>
    </location>
</feature>
<evidence type="ECO:0000313" key="3">
    <source>
        <dbReference type="Proteomes" id="UP000054538"/>
    </source>
</evidence>
<sequence>NLLNAFYHPPCNNCARQGIMCRAYNNKKWSSCMLCRTKKIGCSILGTSPEVKTVKGKVLQSKDALQEQGMRAKPATKSKRPERSKSCGGCQIARPGVAATEDVEMHLPKGPKATKAKQTLPSPDDMNEDMLSGEEPEALWDPLATQLKGHKVTKAMGKGKARQPLPNAMDEDSLSKESEPLSEVFIPWVDKGKVKVDVVERCTTILINQLTKQLADMRSWETASNKMDQMADAEDLEWDRRLANMDKLLRESHARHVALKAHLAESEQER</sequence>
<evidence type="ECO:0000256" key="1">
    <source>
        <dbReference type="SAM" id="MobiDB-lite"/>
    </source>
</evidence>
<dbReference type="AlphaFoldDB" id="A0A0D0BPL4"/>
<feature type="region of interest" description="Disordered" evidence="1">
    <location>
        <begin position="64"/>
        <end position="91"/>
    </location>
</feature>
<keyword evidence="3" id="KW-1185">Reference proteome</keyword>
<name>A0A0D0BPL4_9AGAM</name>
<protein>
    <recommendedName>
        <fullName evidence="4">Zn(2)-C6 fungal-type domain-containing protein</fullName>
    </recommendedName>
</protein>
<organism evidence="2 3">
    <name type="scientific">Paxillus rubicundulus Ve08.2h10</name>
    <dbReference type="NCBI Taxonomy" id="930991"/>
    <lineage>
        <taxon>Eukaryota</taxon>
        <taxon>Fungi</taxon>
        <taxon>Dikarya</taxon>
        <taxon>Basidiomycota</taxon>
        <taxon>Agaricomycotina</taxon>
        <taxon>Agaricomycetes</taxon>
        <taxon>Agaricomycetidae</taxon>
        <taxon>Boletales</taxon>
        <taxon>Paxilineae</taxon>
        <taxon>Paxillaceae</taxon>
        <taxon>Paxillus</taxon>
    </lineage>
</organism>
<dbReference type="Proteomes" id="UP000054538">
    <property type="component" value="Unassembled WGS sequence"/>
</dbReference>
<reference evidence="3" key="2">
    <citation type="submission" date="2015-01" db="EMBL/GenBank/DDBJ databases">
        <title>Evolutionary Origins and Diversification of the Mycorrhizal Mutualists.</title>
        <authorList>
            <consortium name="DOE Joint Genome Institute"/>
            <consortium name="Mycorrhizal Genomics Consortium"/>
            <person name="Kohler A."/>
            <person name="Kuo A."/>
            <person name="Nagy L.G."/>
            <person name="Floudas D."/>
            <person name="Copeland A."/>
            <person name="Barry K.W."/>
            <person name="Cichocki N."/>
            <person name="Veneault-Fourrey C."/>
            <person name="LaButti K."/>
            <person name="Lindquist E.A."/>
            <person name="Lipzen A."/>
            <person name="Lundell T."/>
            <person name="Morin E."/>
            <person name="Murat C."/>
            <person name="Riley R."/>
            <person name="Ohm R."/>
            <person name="Sun H."/>
            <person name="Tunlid A."/>
            <person name="Henrissat B."/>
            <person name="Grigoriev I.V."/>
            <person name="Hibbett D.S."/>
            <person name="Martin F."/>
        </authorList>
    </citation>
    <scope>NUCLEOTIDE SEQUENCE [LARGE SCALE GENOMIC DNA]</scope>
    <source>
        <strain evidence="3">Ve08.2h10</strain>
    </source>
</reference>
<feature type="non-terminal residue" evidence="2">
    <location>
        <position position="1"/>
    </location>
</feature>
<gene>
    <name evidence="2" type="ORF">PAXRUDRAFT_121554</name>
</gene>
<accession>A0A0D0BPL4</accession>
<feature type="non-terminal residue" evidence="2">
    <location>
        <position position="270"/>
    </location>
</feature>
<evidence type="ECO:0000313" key="2">
    <source>
        <dbReference type="EMBL" id="KIK73457.1"/>
    </source>
</evidence>
<reference evidence="2 3" key="1">
    <citation type="submission" date="2014-04" db="EMBL/GenBank/DDBJ databases">
        <authorList>
            <consortium name="DOE Joint Genome Institute"/>
            <person name="Kuo A."/>
            <person name="Kohler A."/>
            <person name="Jargeat P."/>
            <person name="Nagy L.G."/>
            <person name="Floudas D."/>
            <person name="Copeland A."/>
            <person name="Barry K.W."/>
            <person name="Cichocki N."/>
            <person name="Veneault-Fourrey C."/>
            <person name="LaButti K."/>
            <person name="Lindquist E.A."/>
            <person name="Lipzen A."/>
            <person name="Lundell T."/>
            <person name="Morin E."/>
            <person name="Murat C."/>
            <person name="Sun H."/>
            <person name="Tunlid A."/>
            <person name="Henrissat B."/>
            <person name="Grigoriev I.V."/>
            <person name="Hibbett D.S."/>
            <person name="Martin F."/>
            <person name="Nordberg H.P."/>
            <person name="Cantor M.N."/>
            <person name="Hua S.X."/>
        </authorList>
    </citation>
    <scope>NUCLEOTIDE SEQUENCE [LARGE SCALE GENOMIC DNA]</scope>
    <source>
        <strain evidence="2 3">Ve08.2h10</strain>
    </source>
</reference>